<dbReference type="EMBL" id="MU001692">
    <property type="protein sequence ID" value="KAF2454209.1"/>
    <property type="molecule type" value="Genomic_DNA"/>
</dbReference>
<keyword evidence="3" id="KW-1185">Reference proteome</keyword>
<accession>A0A6A6NR72</accession>
<evidence type="ECO:0000313" key="3">
    <source>
        <dbReference type="Proteomes" id="UP000799766"/>
    </source>
</evidence>
<organism evidence="2 3">
    <name type="scientific">Lineolata rhizophorae</name>
    <dbReference type="NCBI Taxonomy" id="578093"/>
    <lineage>
        <taxon>Eukaryota</taxon>
        <taxon>Fungi</taxon>
        <taxon>Dikarya</taxon>
        <taxon>Ascomycota</taxon>
        <taxon>Pezizomycotina</taxon>
        <taxon>Dothideomycetes</taxon>
        <taxon>Dothideomycetes incertae sedis</taxon>
        <taxon>Lineolatales</taxon>
        <taxon>Lineolataceae</taxon>
        <taxon>Lineolata</taxon>
    </lineage>
</organism>
<gene>
    <name evidence="2" type="ORF">BDY21DRAFT_353318</name>
</gene>
<evidence type="ECO:0000256" key="1">
    <source>
        <dbReference type="SAM" id="MobiDB-lite"/>
    </source>
</evidence>
<name>A0A6A6NR72_9PEZI</name>
<dbReference type="Proteomes" id="UP000799766">
    <property type="component" value="Unassembled WGS sequence"/>
</dbReference>
<sequence>MPPCLSSHPHPIMSTLSRRSPASPNPPAEHLCTRHRDTDLSCNSSPKRQRVDADDVLADLERFASGLHQRCGSVGPHKLECAARSQEKLESHAPFHRTAHCNALHFTSPLRPGELLYFPAYIALWEGLLVGRRRRQSGVCETSRRHDVLARRCAGIWDIDIAILWAAS</sequence>
<reference evidence="2" key="1">
    <citation type="journal article" date="2020" name="Stud. Mycol.">
        <title>101 Dothideomycetes genomes: a test case for predicting lifestyles and emergence of pathogens.</title>
        <authorList>
            <person name="Haridas S."/>
            <person name="Albert R."/>
            <person name="Binder M."/>
            <person name="Bloem J."/>
            <person name="Labutti K."/>
            <person name="Salamov A."/>
            <person name="Andreopoulos B."/>
            <person name="Baker S."/>
            <person name="Barry K."/>
            <person name="Bills G."/>
            <person name="Bluhm B."/>
            <person name="Cannon C."/>
            <person name="Castanera R."/>
            <person name="Culley D."/>
            <person name="Daum C."/>
            <person name="Ezra D."/>
            <person name="Gonzalez J."/>
            <person name="Henrissat B."/>
            <person name="Kuo A."/>
            <person name="Liang C."/>
            <person name="Lipzen A."/>
            <person name="Lutzoni F."/>
            <person name="Magnuson J."/>
            <person name="Mondo S."/>
            <person name="Nolan M."/>
            <person name="Ohm R."/>
            <person name="Pangilinan J."/>
            <person name="Park H.-J."/>
            <person name="Ramirez L."/>
            <person name="Alfaro M."/>
            <person name="Sun H."/>
            <person name="Tritt A."/>
            <person name="Yoshinaga Y."/>
            <person name="Zwiers L.-H."/>
            <person name="Turgeon B."/>
            <person name="Goodwin S."/>
            <person name="Spatafora J."/>
            <person name="Crous P."/>
            <person name="Grigoriev I."/>
        </authorList>
    </citation>
    <scope>NUCLEOTIDE SEQUENCE</scope>
    <source>
        <strain evidence="2">ATCC 16933</strain>
    </source>
</reference>
<proteinExistence type="predicted"/>
<dbReference type="AlphaFoldDB" id="A0A6A6NR72"/>
<protein>
    <submittedName>
        <fullName evidence="2">Uncharacterized protein</fullName>
    </submittedName>
</protein>
<evidence type="ECO:0000313" key="2">
    <source>
        <dbReference type="EMBL" id="KAF2454209.1"/>
    </source>
</evidence>
<feature type="region of interest" description="Disordered" evidence="1">
    <location>
        <begin position="1"/>
        <end position="48"/>
    </location>
</feature>